<name>W8C9I6_CERCA</name>
<dbReference type="EMBL" id="GAMC01006616">
    <property type="protein sequence ID" value="JAB99939.1"/>
    <property type="molecule type" value="mRNA"/>
</dbReference>
<evidence type="ECO:0000256" key="5">
    <source>
        <dbReference type="ARBA" id="ARBA00022676"/>
    </source>
</evidence>
<dbReference type="EMBL" id="CAJHJT010000001">
    <property type="protein sequence ID" value="CAD6993061.1"/>
    <property type="molecule type" value="Genomic_DNA"/>
</dbReference>
<organism evidence="10">
    <name type="scientific">Ceratitis capitata</name>
    <name type="common">Mediterranean fruit fly</name>
    <name type="synonym">Tephritis capitata</name>
    <dbReference type="NCBI Taxonomy" id="7213"/>
    <lineage>
        <taxon>Eukaryota</taxon>
        <taxon>Metazoa</taxon>
        <taxon>Ecdysozoa</taxon>
        <taxon>Arthropoda</taxon>
        <taxon>Hexapoda</taxon>
        <taxon>Insecta</taxon>
        <taxon>Pterygota</taxon>
        <taxon>Neoptera</taxon>
        <taxon>Endopterygota</taxon>
        <taxon>Diptera</taxon>
        <taxon>Brachycera</taxon>
        <taxon>Muscomorpha</taxon>
        <taxon>Tephritoidea</taxon>
        <taxon>Tephritidae</taxon>
        <taxon>Ceratitis</taxon>
        <taxon>Ceratitis</taxon>
    </lineage>
</organism>
<evidence type="ECO:0000313" key="9">
    <source>
        <dbReference type="EMBL" id="CAD6993061.1"/>
    </source>
</evidence>
<evidence type="ECO:0000256" key="1">
    <source>
        <dbReference type="ARBA" id="ARBA00004240"/>
    </source>
</evidence>
<evidence type="ECO:0000313" key="11">
    <source>
        <dbReference type="Proteomes" id="UP000606786"/>
    </source>
</evidence>
<dbReference type="Proteomes" id="UP000606786">
    <property type="component" value="Unassembled WGS sequence"/>
</dbReference>
<gene>
    <name evidence="10" type="primary">ALG13</name>
    <name evidence="9" type="ORF">CCAP1982_LOCUS1891</name>
</gene>
<accession>W8C9I6</accession>
<evidence type="ECO:0000256" key="6">
    <source>
        <dbReference type="ARBA" id="ARBA00022679"/>
    </source>
</evidence>
<protein>
    <recommendedName>
        <fullName evidence="4">UDP-N-acetylglucosamine transferase subunit ALG13</fullName>
        <ecNumber evidence="3">2.4.1.141</ecNumber>
    </recommendedName>
</protein>
<dbReference type="GO" id="GO:0004577">
    <property type="term" value="F:N-acetylglucosaminyldiphosphodolichol N-acetylglucosaminyltransferase activity"/>
    <property type="evidence" value="ECO:0007669"/>
    <property type="project" value="UniProtKB-EC"/>
</dbReference>
<dbReference type="SUPFAM" id="SSF53756">
    <property type="entry name" value="UDP-Glycosyltransferase/glycogen phosphorylase"/>
    <property type="match status" value="1"/>
</dbReference>
<dbReference type="GeneID" id="101450190"/>
<comment type="subcellular location">
    <subcellularLocation>
        <location evidence="1">Endoplasmic reticulum</location>
    </subcellularLocation>
</comment>
<dbReference type="Gene3D" id="3.40.50.2000">
    <property type="entry name" value="Glycogen Phosphorylase B"/>
    <property type="match status" value="1"/>
</dbReference>
<dbReference type="InterPro" id="IPR039042">
    <property type="entry name" value="Alg13-like"/>
</dbReference>
<sequence>MEWRMIYVTVGTTRFEDLVKAIVSDPILRILKQRGCRKLVIQYGHGRPVKNTGRILEEYGITLEQYDFKLETPRSDMVLANLVIGHAGAGTCMDILNHNRAGIIVINDSLMDNHQLELAQQLSEEGYFYYCNVEGLADTLQQANLSFLKPYDKSNNMHRFVRCMNELMTP</sequence>
<keyword evidence="5" id="KW-0328">Glycosyltransferase</keyword>
<evidence type="ECO:0000259" key="8">
    <source>
        <dbReference type="Pfam" id="PF04101"/>
    </source>
</evidence>
<reference evidence="10" key="1">
    <citation type="submission" date="2013-07" db="EMBL/GenBank/DDBJ databases">
        <authorList>
            <person name="Geib S."/>
        </authorList>
    </citation>
    <scope>NUCLEOTIDE SEQUENCE</scope>
</reference>
<dbReference type="PANTHER" id="PTHR12867:SF6">
    <property type="entry name" value="N-ACETYLGLUCOSAMINYLDIPHOSPHODOLICHOL N-ACETYLGLUCOSAMINYLTRANSFERASE"/>
    <property type="match status" value="1"/>
</dbReference>
<dbReference type="KEGG" id="ccat:101450190"/>
<evidence type="ECO:0000256" key="2">
    <source>
        <dbReference type="ARBA" id="ARBA00006962"/>
    </source>
</evidence>
<dbReference type="EC" id="2.4.1.141" evidence="3"/>
<dbReference type="GO" id="GO:0006488">
    <property type="term" value="P:dolichol-linked oligosaccharide biosynthetic process"/>
    <property type="evidence" value="ECO:0007669"/>
    <property type="project" value="InterPro"/>
</dbReference>
<evidence type="ECO:0000256" key="7">
    <source>
        <dbReference type="ARBA" id="ARBA00022824"/>
    </source>
</evidence>
<dbReference type="OrthoDB" id="20273at2759"/>
<dbReference type="PANTHER" id="PTHR12867">
    <property type="entry name" value="GLYCOSYL TRANSFERASE-RELATED"/>
    <property type="match status" value="1"/>
</dbReference>
<dbReference type="AlphaFoldDB" id="W8C9I6"/>
<comment type="similarity">
    <text evidence="2">Belongs to the glycosyltransferase 28 family.</text>
</comment>
<evidence type="ECO:0000313" key="10">
    <source>
        <dbReference type="EMBL" id="JAB99939.1"/>
    </source>
</evidence>
<reference evidence="10" key="2">
    <citation type="journal article" date="2014" name="BMC Genomics">
        <title>A genomic perspective to assessing quality of mass-reared SIT flies used in Mediterranean fruit fly (Ceratitis capitata) eradication in California.</title>
        <authorList>
            <person name="Calla B."/>
            <person name="Hall B."/>
            <person name="Hou S."/>
            <person name="Geib S.M."/>
        </authorList>
    </citation>
    <scope>NUCLEOTIDE SEQUENCE</scope>
</reference>
<keyword evidence="6 10" id="KW-0808">Transferase</keyword>
<dbReference type="CTD" id="79868"/>
<proteinExistence type="evidence at transcript level"/>
<keyword evidence="11" id="KW-1185">Reference proteome</keyword>
<evidence type="ECO:0000256" key="3">
    <source>
        <dbReference type="ARBA" id="ARBA00012614"/>
    </source>
</evidence>
<reference evidence="9" key="3">
    <citation type="submission" date="2020-11" db="EMBL/GenBank/DDBJ databases">
        <authorList>
            <person name="Whitehead M."/>
        </authorList>
    </citation>
    <scope>NUCLEOTIDE SEQUENCE</scope>
    <source>
        <strain evidence="9">EGII</strain>
    </source>
</reference>
<evidence type="ECO:0000256" key="4">
    <source>
        <dbReference type="ARBA" id="ARBA00017468"/>
    </source>
</evidence>
<keyword evidence="7" id="KW-0256">Endoplasmic reticulum</keyword>
<dbReference type="InterPro" id="IPR007235">
    <property type="entry name" value="Glyco_trans_28_C"/>
</dbReference>
<dbReference type="Pfam" id="PF04101">
    <property type="entry name" value="Glyco_tran_28_C"/>
    <property type="match status" value="1"/>
</dbReference>
<dbReference type="GO" id="GO:0005783">
    <property type="term" value="C:endoplasmic reticulum"/>
    <property type="evidence" value="ECO:0007669"/>
    <property type="project" value="UniProtKB-SubCell"/>
</dbReference>
<feature type="domain" description="Glycosyl transferase family 28 C-terminal" evidence="8">
    <location>
        <begin position="5"/>
        <end position="160"/>
    </location>
</feature>